<evidence type="ECO:0000256" key="1">
    <source>
        <dbReference type="SAM" id="MobiDB-lite"/>
    </source>
</evidence>
<dbReference type="AlphaFoldDB" id="A0A2W5TZG6"/>
<dbReference type="EMBL" id="QFQP01000003">
    <property type="protein sequence ID" value="PZR16695.1"/>
    <property type="molecule type" value="Genomic_DNA"/>
</dbReference>
<gene>
    <name evidence="2" type="ORF">DI536_05940</name>
</gene>
<feature type="region of interest" description="Disordered" evidence="1">
    <location>
        <begin position="1"/>
        <end position="21"/>
    </location>
</feature>
<protein>
    <submittedName>
        <fullName evidence="2">Uncharacterized protein</fullName>
    </submittedName>
</protein>
<proteinExistence type="predicted"/>
<sequence length="79" mass="8409">MSTRSPRASAATSRTSSNWSSCISTDSAVAPHMRGARSTSAILASTQVMTEWLMETVDHSTVSPSRSGLRFCVQRGGFA</sequence>
<accession>A0A2W5TZG6</accession>
<name>A0A2W5TZG6_9BACT</name>
<evidence type="ECO:0000313" key="3">
    <source>
        <dbReference type="Proteomes" id="UP000249061"/>
    </source>
</evidence>
<comment type="caution">
    <text evidence="2">The sequence shown here is derived from an EMBL/GenBank/DDBJ whole genome shotgun (WGS) entry which is preliminary data.</text>
</comment>
<evidence type="ECO:0000313" key="2">
    <source>
        <dbReference type="EMBL" id="PZR16695.1"/>
    </source>
</evidence>
<dbReference type="Proteomes" id="UP000249061">
    <property type="component" value="Unassembled WGS sequence"/>
</dbReference>
<organism evidence="2 3">
    <name type="scientific">Archangium gephyra</name>
    <dbReference type="NCBI Taxonomy" id="48"/>
    <lineage>
        <taxon>Bacteria</taxon>
        <taxon>Pseudomonadati</taxon>
        <taxon>Myxococcota</taxon>
        <taxon>Myxococcia</taxon>
        <taxon>Myxococcales</taxon>
        <taxon>Cystobacterineae</taxon>
        <taxon>Archangiaceae</taxon>
        <taxon>Archangium</taxon>
    </lineage>
</organism>
<reference evidence="2 3" key="1">
    <citation type="submission" date="2017-08" db="EMBL/GenBank/DDBJ databases">
        <title>Infants hospitalized years apart are colonized by the same room-sourced microbial strains.</title>
        <authorList>
            <person name="Brooks B."/>
            <person name="Olm M.R."/>
            <person name="Firek B.A."/>
            <person name="Baker R."/>
            <person name="Thomas B.C."/>
            <person name="Morowitz M.J."/>
            <person name="Banfield J.F."/>
        </authorList>
    </citation>
    <scope>NUCLEOTIDE SEQUENCE [LARGE SCALE GENOMIC DNA]</scope>
    <source>
        <strain evidence="2">S2_003_000_R2_14</strain>
    </source>
</reference>